<dbReference type="InterPro" id="IPR036086">
    <property type="entry name" value="ParB/Sulfiredoxin_sf"/>
</dbReference>
<dbReference type="PANTHER" id="PTHR33375">
    <property type="entry name" value="CHROMOSOME-PARTITIONING PROTEIN PARB-RELATED"/>
    <property type="match status" value="1"/>
</dbReference>
<dbReference type="InterPro" id="IPR041468">
    <property type="entry name" value="HTH_ParB/Spo0J"/>
</dbReference>
<sequence length="335" mass="37690">MSAHQPKTPKGGSKGRRFTLDTTALVGYREGLEKKQAAVLSGIEGEVEIPLERLQAAPWNARRYFNPKRLDELAQDLRLHGQIHAILVRPLEEGVYQVVVGERRLRAAALAGLKALRARIRTLSDSEAYSLSLAENLDREDLSTYEETLGYLQRLVLELTGVPAFEAWRKASEEPQGAVIRALHKLHNERRLPPEAGGSIRGTELERRIREVFERHQRISLEAFYKHRLPILGLPEELQRALREGQLEYSKARLIARLPDAEARKALLRQALEHNLSLSALRSRISTPADSVGTLHGRAARVARRLKRGALSEAQQERAEALLAELEALLSQIPR</sequence>
<evidence type="ECO:0000313" key="3">
    <source>
        <dbReference type="EMBL" id="RIH91523.1"/>
    </source>
</evidence>
<evidence type="ECO:0000313" key="4">
    <source>
        <dbReference type="Proteomes" id="UP000266178"/>
    </source>
</evidence>
<dbReference type="Gene3D" id="1.10.10.2830">
    <property type="match status" value="1"/>
</dbReference>
<gene>
    <name evidence="3" type="primary">spo0C_3</name>
    <name evidence="3" type="ORF">Mgrana_02588</name>
</gene>
<comment type="caution">
    <text evidence="3">The sequence shown here is derived from an EMBL/GenBank/DDBJ whole genome shotgun (WGS) entry which is preliminary data.</text>
</comment>
<dbReference type="InterPro" id="IPR003115">
    <property type="entry name" value="ParB_N"/>
</dbReference>
<dbReference type="InterPro" id="IPR004437">
    <property type="entry name" value="ParB/RepB/Spo0J"/>
</dbReference>
<protein>
    <submittedName>
        <fullName evidence="3">Chromosome-partitioning protein Spo0J</fullName>
    </submittedName>
</protein>
<dbReference type="Pfam" id="PF17762">
    <property type="entry name" value="HTH_ParB"/>
    <property type="match status" value="1"/>
</dbReference>
<dbReference type="RefSeq" id="WP_119358037.1">
    <property type="nucleotide sequence ID" value="NZ_BJXM01000024.1"/>
</dbReference>
<dbReference type="Pfam" id="PF02195">
    <property type="entry name" value="ParB_N"/>
    <property type="match status" value="1"/>
</dbReference>
<dbReference type="EMBL" id="QWLB01000040">
    <property type="protein sequence ID" value="RIH91523.1"/>
    <property type="molecule type" value="Genomic_DNA"/>
</dbReference>
<organism evidence="3 4">
    <name type="scientific">Meiothermus granaticius NBRC 107808</name>
    <dbReference type="NCBI Taxonomy" id="1227551"/>
    <lineage>
        <taxon>Bacteria</taxon>
        <taxon>Thermotogati</taxon>
        <taxon>Deinococcota</taxon>
        <taxon>Deinococci</taxon>
        <taxon>Thermales</taxon>
        <taxon>Thermaceae</taxon>
        <taxon>Meiothermus</taxon>
    </lineage>
</organism>
<dbReference type="GO" id="GO:0007059">
    <property type="term" value="P:chromosome segregation"/>
    <property type="evidence" value="ECO:0007669"/>
    <property type="project" value="TreeGrafter"/>
</dbReference>
<reference evidence="3 4" key="1">
    <citation type="submission" date="2018-08" db="EMBL/GenBank/DDBJ databases">
        <title>Meiothermus granaticius genome AF-68 sequencing project.</title>
        <authorList>
            <person name="Da Costa M.S."/>
            <person name="Albuquerque L."/>
            <person name="Raposo P."/>
            <person name="Froufe H.J.C."/>
            <person name="Barroso C.S."/>
            <person name="Egas C."/>
        </authorList>
    </citation>
    <scope>NUCLEOTIDE SEQUENCE [LARGE SCALE GENOMIC DNA]</scope>
    <source>
        <strain evidence="3 4">AF-68</strain>
    </source>
</reference>
<dbReference type="GO" id="GO:0005694">
    <property type="term" value="C:chromosome"/>
    <property type="evidence" value="ECO:0007669"/>
    <property type="project" value="TreeGrafter"/>
</dbReference>
<dbReference type="SUPFAM" id="SSF110849">
    <property type="entry name" value="ParB/Sulfiredoxin"/>
    <property type="match status" value="1"/>
</dbReference>
<dbReference type="GO" id="GO:0003677">
    <property type="term" value="F:DNA binding"/>
    <property type="evidence" value="ECO:0007669"/>
    <property type="project" value="InterPro"/>
</dbReference>
<evidence type="ECO:0000256" key="1">
    <source>
        <dbReference type="ARBA" id="ARBA00006295"/>
    </source>
</evidence>
<evidence type="ECO:0000259" key="2">
    <source>
        <dbReference type="SMART" id="SM00470"/>
    </source>
</evidence>
<dbReference type="NCBIfam" id="TIGR00180">
    <property type="entry name" value="parB_part"/>
    <property type="match status" value="1"/>
</dbReference>
<dbReference type="SUPFAM" id="SSF109709">
    <property type="entry name" value="KorB DNA-binding domain-like"/>
    <property type="match status" value="1"/>
</dbReference>
<proteinExistence type="inferred from homology"/>
<feature type="domain" description="ParB-like N-terminal" evidence="2">
    <location>
        <begin position="47"/>
        <end position="137"/>
    </location>
</feature>
<dbReference type="AlphaFoldDB" id="A0A399F609"/>
<dbReference type="InterPro" id="IPR050336">
    <property type="entry name" value="Chromosome_partition/occlusion"/>
</dbReference>
<dbReference type="Gene3D" id="3.90.1530.30">
    <property type="match status" value="1"/>
</dbReference>
<dbReference type="OrthoDB" id="9802051at2"/>
<name>A0A399F609_9DEIN</name>
<dbReference type="SMART" id="SM00470">
    <property type="entry name" value="ParB"/>
    <property type="match status" value="1"/>
</dbReference>
<keyword evidence="4" id="KW-1185">Reference proteome</keyword>
<accession>A0A399F609</accession>
<comment type="similarity">
    <text evidence="1">Belongs to the ParB family.</text>
</comment>
<dbReference type="Proteomes" id="UP000266178">
    <property type="component" value="Unassembled WGS sequence"/>
</dbReference>
<dbReference type="PANTHER" id="PTHR33375:SF7">
    <property type="entry name" value="CHROMOSOME 2-PARTITIONING PROTEIN PARB-RELATED"/>
    <property type="match status" value="1"/>
</dbReference>